<evidence type="ECO:0000313" key="7">
    <source>
        <dbReference type="Ensembl" id="ENSELUP00000083609.1"/>
    </source>
</evidence>
<dbReference type="InterPro" id="IPR051249">
    <property type="entry name" value="NLRP_Inflammasome"/>
</dbReference>
<dbReference type="InterPro" id="IPR033516">
    <property type="entry name" value="CARD8/ASC/NALP1_CARD"/>
</dbReference>
<evidence type="ECO:0000259" key="6">
    <source>
        <dbReference type="PROSITE" id="PS50209"/>
    </source>
</evidence>
<reference evidence="7" key="3">
    <citation type="submission" date="2025-09" db="UniProtKB">
        <authorList>
            <consortium name="Ensembl"/>
        </authorList>
    </citation>
    <scope>IDENTIFICATION</scope>
</reference>
<keyword evidence="5" id="KW-0395">Inflammatory response</keyword>
<dbReference type="Pfam" id="PF00619">
    <property type="entry name" value="CARD"/>
    <property type="match status" value="1"/>
</dbReference>
<dbReference type="CDD" id="cd08330">
    <property type="entry name" value="CARD_ASC_NALP1"/>
    <property type="match status" value="1"/>
</dbReference>
<dbReference type="InterPro" id="IPR001315">
    <property type="entry name" value="CARD"/>
</dbReference>
<name>A0AAY5K3C9_ESOLU</name>
<dbReference type="InterPro" id="IPR011029">
    <property type="entry name" value="DEATH-like_dom_sf"/>
</dbReference>
<comment type="subcellular location">
    <subcellularLocation>
        <location evidence="1">Cytoplasm</location>
        <location evidence="1">Cytosol</location>
    </subcellularLocation>
</comment>
<dbReference type="GeneTree" id="ENSGT00990000203949"/>
<evidence type="ECO:0000256" key="3">
    <source>
        <dbReference type="ARBA" id="ARBA00022588"/>
    </source>
</evidence>
<dbReference type="PANTHER" id="PTHR46985:SF2">
    <property type="entry name" value="APOPTOSIS-ASSOCIATED SPECK-LIKE PROTEIN CONTAINING A CARD"/>
    <property type="match status" value="1"/>
</dbReference>
<organism evidence="7 8">
    <name type="scientific">Esox lucius</name>
    <name type="common">Northern pike</name>
    <dbReference type="NCBI Taxonomy" id="8010"/>
    <lineage>
        <taxon>Eukaryota</taxon>
        <taxon>Metazoa</taxon>
        <taxon>Chordata</taxon>
        <taxon>Craniata</taxon>
        <taxon>Vertebrata</taxon>
        <taxon>Euteleostomi</taxon>
        <taxon>Actinopterygii</taxon>
        <taxon>Neopterygii</taxon>
        <taxon>Teleostei</taxon>
        <taxon>Protacanthopterygii</taxon>
        <taxon>Esociformes</taxon>
        <taxon>Esocidae</taxon>
        <taxon>Esox</taxon>
    </lineage>
</organism>
<sequence>MNVGTRGLPVKQYKVQFVDRHRSALIQRVTLPILIADDLLGQGMISGELYSQIFAATTSQEKMRILYEGLHTGGSEVKSAFYESLRRNDPHLVNDLEEKGAVEIQNGASYWCVLFKG</sequence>
<dbReference type="SUPFAM" id="SSF47986">
    <property type="entry name" value="DEATH domain"/>
    <property type="match status" value="1"/>
</dbReference>
<keyword evidence="2" id="KW-0963">Cytoplasm</keyword>
<keyword evidence="4" id="KW-0391">Immunity</keyword>
<evidence type="ECO:0000256" key="1">
    <source>
        <dbReference type="ARBA" id="ARBA00004514"/>
    </source>
</evidence>
<dbReference type="AlphaFoldDB" id="A0AAY5K3C9"/>
<protein>
    <recommendedName>
        <fullName evidence="6">CARD domain-containing protein</fullName>
    </recommendedName>
</protein>
<evidence type="ECO:0000256" key="4">
    <source>
        <dbReference type="ARBA" id="ARBA00022859"/>
    </source>
</evidence>
<dbReference type="GO" id="GO:0005829">
    <property type="term" value="C:cytosol"/>
    <property type="evidence" value="ECO:0007669"/>
    <property type="project" value="UniProtKB-SubCell"/>
</dbReference>
<dbReference type="Proteomes" id="UP000265140">
    <property type="component" value="Chromosome 5"/>
</dbReference>
<dbReference type="FunFam" id="1.10.533.10:FF:000013">
    <property type="entry name" value="Apoptosis-associated speck-like protein containing a CARD"/>
    <property type="match status" value="1"/>
</dbReference>
<dbReference type="PROSITE" id="PS50209">
    <property type="entry name" value="CARD"/>
    <property type="match status" value="1"/>
</dbReference>
<dbReference type="GO" id="GO:0045087">
    <property type="term" value="P:innate immune response"/>
    <property type="evidence" value="ECO:0007669"/>
    <property type="project" value="UniProtKB-KW"/>
</dbReference>
<proteinExistence type="predicted"/>
<evidence type="ECO:0000256" key="5">
    <source>
        <dbReference type="ARBA" id="ARBA00023198"/>
    </source>
</evidence>
<keyword evidence="3" id="KW-0399">Innate immunity</keyword>
<dbReference type="GO" id="GO:0042981">
    <property type="term" value="P:regulation of apoptotic process"/>
    <property type="evidence" value="ECO:0007669"/>
    <property type="project" value="InterPro"/>
</dbReference>
<reference evidence="7" key="2">
    <citation type="submission" date="2025-08" db="UniProtKB">
        <authorList>
            <consortium name="Ensembl"/>
        </authorList>
    </citation>
    <scope>IDENTIFICATION</scope>
</reference>
<keyword evidence="8" id="KW-1185">Reference proteome</keyword>
<accession>A0AAY5K3C9</accession>
<evidence type="ECO:0000256" key="2">
    <source>
        <dbReference type="ARBA" id="ARBA00022490"/>
    </source>
</evidence>
<feature type="domain" description="CARD" evidence="6">
    <location>
        <begin position="10"/>
        <end position="100"/>
    </location>
</feature>
<dbReference type="GO" id="GO:0006954">
    <property type="term" value="P:inflammatory response"/>
    <property type="evidence" value="ECO:0007669"/>
    <property type="project" value="UniProtKB-KW"/>
</dbReference>
<dbReference type="PANTHER" id="PTHR46985">
    <property type="entry name" value="NACHT, LRR AND PYD DOMAINS-CONTAINING PROTEIN 1"/>
    <property type="match status" value="1"/>
</dbReference>
<dbReference type="Ensembl" id="ENSELUT00000087751.1">
    <property type="protein sequence ID" value="ENSELUP00000083609.1"/>
    <property type="gene ID" value="ENSELUG00000035498.1"/>
</dbReference>
<dbReference type="Gene3D" id="1.10.533.10">
    <property type="entry name" value="Death Domain, Fas"/>
    <property type="match status" value="1"/>
</dbReference>
<reference evidence="7 8" key="1">
    <citation type="submission" date="2020-02" db="EMBL/GenBank/DDBJ databases">
        <title>Esox lucius (northern pike) genome, fEsoLuc1, primary haplotype.</title>
        <authorList>
            <person name="Myers G."/>
            <person name="Karagic N."/>
            <person name="Meyer A."/>
            <person name="Pippel M."/>
            <person name="Reichard M."/>
            <person name="Winkler S."/>
            <person name="Tracey A."/>
            <person name="Sims Y."/>
            <person name="Howe K."/>
            <person name="Rhie A."/>
            <person name="Formenti G."/>
            <person name="Durbin R."/>
            <person name="Fedrigo O."/>
            <person name="Jarvis E.D."/>
        </authorList>
    </citation>
    <scope>NUCLEOTIDE SEQUENCE [LARGE SCALE GENOMIC DNA]</scope>
</reference>
<evidence type="ECO:0000313" key="8">
    <source>
        <dbReference type="Proteomes" id="UP000265140"/>
    </source>
</evidence>